<evidence type="ECO:0000256" key="11">
    <source>
        <dbReference type="PROSITE-ProRule" id="PRU01263"/>
    </source>
</evidence>
<dbReference type="PROSITE" id="PS50157">
    <property type="entry name" value="ZINC_FINGER_C2H2_2"/>
    <property type="match status" value="8"/>
</dbReference>
<dbReference type="PROSITE" id="PS00028">
    <property type="entry name" value="ZINC_FINGER_C2H2_1"/>
    <property type="match status" value="7"/>
</dbReference>
<proteinExistence type="predicted"/>
<evidence type="ECO:0000256" key="6">
    <source>
        <dbReference type="ARBA" id="ARBA00023015"/>
    </source>
</evidence>
<reference evidence="15" key="1">
    <citation type="submission" date="2015-11" db="EMBL/GenBank/DDBJ databases">
        <title>De novo transcriptome assembly of four potential Pierce s Disease insect vectors from Arizona vineyards.</title>
        <authorList>
            <person name="Tassone E.E."/>
        </authorList>
    </citation>
    <scope>NUCLEOTIDE SEQUENCE</scope>
</reference>
<evidence type="ECO:0000259" key="13">
    <source>
        <dbReference type="PROSITE" id="PS50157"/>
    </source>
</evidence>
<evidence type="ECO:0008006" key="16">
    <source>
        <dbReference type="Google" id="ProtNLM"/>
    </source>
</evidence>
<dbReference type="Gene3D" id="3.40.1800.20">
    <property type="match status" value="1"/>
</dbReference>
<dbReference type="SUPFAM" id="SSF57667">
    <property type="entry name" value="beta-beta-alpha zinc fingers"/>
    <property type="match status" value="5"/>
</dbReference>
<evidence type="ECO:0000256" key="8">
    <source>
        <dbReference type="ARBA" id="ARBA00023163"/>
    </source>
</evidence>
<evidence type="ECO:0000256" key="5">
    <source>
        <dbReference type="ARBA" id="ARBA00022833"/>
    </source>
</evidence>
<evidence type="ECO:0000256" key="4">
    <source>
        <dbReference type="ARBA" id="ARBA00022771"/>
    </source>
</evidence>
<feature type="domain" description="C2H2-type" evidence="13">
    <location>
        <begin position="509"/>
        <end position="532"/>
    </location>
</feature>
<gene>
    <name evidence="15" type="ORF">g.13800</name>
</gene>
<keyword evidence="5 11" id="KW-0862">Zinc</keyword>
<evidence type="ECO:0000259" key="14">
    <source>
        <dbReference type="PROSITE" id="PS51915"/>
    </source>
</evidence>
<dbReference type="InterPro" id="IPR013087">
    <property type="entry name" value="Znf_C2H2_type"/>
</dbReference>
<keyword evidence="7" id="KW-0238">DNA-binding</keyword>
<evidence type="ECO:0000313" key="15">
    <source>
        <dbReference type="EMBL" id="JAT04022.1"/>
    </source>
</evidence>
<keyword evidence="6" id="KW-0805">Transcription regulation</keyword>
<evidence type="ECO:0000256" key="2">
    <source>
        <dbReference type="ARBA" id="ARBA00022723"/>
    </source>
</evidence>
<dbReference type="SMART" id="SM00868">
    <property type="entry name" value="zf-AD"/>
    <property type="match status" value="1"/>
</dbReference>
<evidence type="ECO:0000256" key="12">
    <source>
        <dbReference type="SAM" id="MobiDB-lite"/>
    </source>
</evidence>
<feature type="domain" description="C2H2-type" evidence="13">
    <location>
        <begin position="450"/>
        <end position="473"/>
    </location>
</feature>
<dbReference type="InterPro" id="IPR012934">
    <property type="entry name" value="Znf_AD"/>
</dbReference>
<feature type="binding site" evidence="11">
    <location>
        <position position="61"/>
    </location>
    <ligand>
        <name>Zn(2+)</name>
        <dbReference type="ChEBI" id="CHEBI:29105"/>
    </ligand>
</feature>
<dbReference type="Pfam" id="PF00096">
    <property type="entry name" value="zf-C2H2"/>
    <property type="match status" value="5"/>
</dbReference>
<dbReference type="FunFam" id="3.30.160.60:FF:000065">
    <property type="entry name" value="B-cell CLL/lymphoma 6, member B"/>
    <property type="match status" value="1"/>
</dbReference>
<feature type="binding site" evidence="11">
    <location>
        <position position="16"/>
    </location>
    <ligand>
        <name>Zn(2+)</name>
        <dbReference type="ChEBI" id="CHEBI:29105"/>
    </ligand>
</feature>
<comment type="subcellular location">
    <subcellularLocation>
        <location evidence="1">Nucleus</location>
    </subcellularLocation>
</comment>
<evidence type="ECO:0000256" key="3">
    <source>
        <dbReference type="ARBA" id="ARBA00022737"/>
    </source>
</evidence>
<dbReference type="PROSITE" id="PS51915">
    <property type="entry name" value="ZAD"/>
    <property type="match status" value="1"/>
</dbReference>
<feature type="domain" description="C2H2-type" evidence="13">
    <location>
        <begin position="482"/>
        <end position="509"/>
    </location>
</feature>
<evidence type="ECO:0000256" key="7">
    <source>
        <dbReference type="ARBA" id="ARBA00023125"/>
    </source>
</evidence>
<name>A0A1B6JXS3_9HEMI</name>
<keyword evidence="4 10" id="KW-0863">Zinc-finger</keyword>
<dbReference type="Gene3D" id="3.30.160.60">
    <property type="entry name" value="Classic Zinc Finger"/>
    <property type="match status" value="7"/>
</dbReference>
<sequence>MTEIQQGIFDSVCRLCSTVIISGVHTILDNPEGSDLKVADQIWECLQIKVSKDDNLPQSVCTPCYNTTQQLFAFRLACHEVQTKLKQCKQQKDISNKVENEDESCKTREEPSDGTVDEAEDPSEVISTDNEDSECQENGNETLPELGEPSPEDYVLMKEETFSIDANKVNSAGSVRGKSGVLADHLVEFNNNSDLRDRDVVEIQRVRQELLPPMWDVYEKSTPNETGELQVTHRRYIVSKGAFPCSLCGACFRFDQGCERGEVPDSGPYDCIVCHKVFPKRSAWKKHQATHEDVKPFLCRECGKGFNRQEHLSRHLLSHTATRPFMCEGCGKSYARKEHLNRHQFSSPSCADPNVDPVRPFTCPTCNHGFVRKEHLVRHCKRAHDVELNDNEPKPFTCQICSKTFTRREHLRRHKIVHAKDDKSSSVKTEPEDEISPPPSPDDKKPLEPVKCEICFKTFSRRSHVLRHMKRIHNTTISGEVHRCNVCNKQFGRKYHLERHQLCHAKPEYECVTCGEKFDQSDLLDKHMTTVHGNAAVDSYLWM</sequence>
<feature type="binding site" evidence="11">
    <location>
        <position position="64"/>
    </location>
    <ligand>
        <name>Zn(2+)</name>
        <dbReference type="ChEBI" id="CHEBI:29105"/>
    </ligand>
</feature>
<feature type="compositionally biased region" description="Basic and acidic residues" evidence="12">
    <location>
        <begin position="99"/>
        <end position="111"/>
    </location>
</feature>
<organism evidence="15">
    <name type="scientific">Homalodisca liturata</name>
    <dbReference type="NCBI Taxonomy" id="320908"/>
    <lineage>
        <taxon>Eukaryota</taxon>
        <taxon>Metazoa</taxon>
        <taxon>Ecdysozoa</taxon>
        <taxon>Arthropoda</taxon>
        <taxon>Hexapoda</taxon>
        <taxon>Insecta</taxon>
        <taxon>Pterygota</taxon>
        <taxon>Neoptera</taxon>
        <taxon>Paraneoptera</taxon>
        <taxon>Hemiptera</taxon>
        <taxon>Auchenorrhyncha</taxon>
        <taxon>Membracoidea</taxon>
        <taxon>Cicadellidae</taxon>
        <taxon>Cicadellinae</taxon>
        <taxon>Proconiini</taxon>
        <taxon>Homalodisca</taxon>
    </lineage>
</organism>
<dbReference type="Pfam" id="PF07776">
    <property type="entry name" value="zf-AD"/>
    <property type="match status" value="1"/>
</dbReference>
<dbReference type="Pfam" id="PF13912">
    <property type="entry name" value="zf-C2H2_6"/>
    <property type="match status" value="2"/>
</dbReference>
<keyword evidence="9" id="KW-0539">Nucleus</keyword>
<accession>A0A1B6JXS3</accession>
<feature type="binding site" evidence="11">
    <location>
        <position position="13"/>
    </location>
    <ligand>
        <name>Zn(2+)</name>
        <dbReference type="ChEBI" id="CHEBI:29105"/>
    </ligand>
</feature>
<evidence type="ECO:0000256" key="1">
    <source>
        <dbReference type="ARBA" id="ARBA00004123"/>
    </source>
</evidence>
<keyword evidence="3" id="KW-0677">Repeat</keyword>
<dbReference type="PANTHER" id="PTHR24393">
    <property type="entry name" value="ZINC FINGER PROTEIN"/>
    <property type="match status" value="1"/>
</dbReference>
<feature type="domain" description="ZAD" evidence="14">
    <location>
        <begin position="11"/>
        <end position="88"/>
    </location>
</feature>
<feature type="domain" description="C2H2-type" evidence="13">
    <location>
        <begin position="269"/>
        <end position="296"/>
    </location>
</feature>
<dbReference type="SMART" id="SM00355">
    <property type="entry name" value="ZnF_C2H2"/>
    <property type="match status" value="8"/>
</dbReference>
<feature type="domain" description="C2H2-type" evidence="13">
    <location>
        <begin position="361"/>
        <end position="389"/>
    </location>
</feature>
<evidence type="ECO:0000256" key="10">
    <source>
        <dbReference type="PROSITE-ProRule" id="PRU00042"/>
    </source>
</evidence>
<dbReference type="GO" id="GO:0001228">
    <property type="term" value="F:DNA-binding transcription activator activity, RNA polymerase II-specific"/>
    <property type="evidence" value="ECO:0007669"/>
    <property type="project" value="TreeGrafter"/>
</dbReference>
<dbReference type="GO" id="GO:0008270">
    <property type="term" value="F:zinc ion binding"/>
    <property type="evidence" value="ECO:0007669"/>
    <property type="project" value="UniProtKB-UniRule"/>
</dbReference>
<dbReference type="FunFam" id="3.30.160.60:FF:001228">
    <property type="entry name" value="Zinc finger protein 236"/>
    <property type="match status" value="1"/>
</dbReference>
<dbReference type="GO" id="GO:0000978">
    <property type="term" value="F:RNA polymerase II cis-regulatory region sequence-specific DNA binding"/>
    <property type="evidence" value="ECO:0007669"/>
    <property type="project" value="TreeGrafter"/>
</dbReference>
<evidence type="ECO:0000256" key="9">
    <source>
        <dbReference type="ARBA" id="ARBA00023242"/>
    </source>
</evidence>
<feature type="domain" description="C2H2-type" evidence="13">
    <location>
        <begin position="325"/>
        <end position="353"/>
    </location>
</feature>
<dbReference type="EMBL" id="GECU01003685">
    <property type="protein sequence ID" value="JAT04022.1"/>
    <property type="molecule type" value="Transcribed_RNA"/>
</dbReference>
<dbReference type="FunFam" id="3.30.160.60:FF:000090">
    <property type="entry name" value="Odd-skipped-related transciption factor 2"/>
    <property type="match status" value="1"/>
</dbReference>
<feature type="domain" description="C2H2-type" evidence="13">
    <location>
        <begin position="396"/>
        <end position="423"/>
    </location>
</feature>
<keyword evidence="8" id="KW-0804">Transcription</keyword>
<dbReference type="SUPFAM" id="SSF57716">
    <property type="entry name" value="Glucocorticoid receptor-like (DNA-binding domain)"/>
    <property type="match status" value="1"/>
</dbReference>
<dbReference type="PANTHER" id="PTHR24393:SF34">
    <property type="entry name" value="PR_SET DOMAIN 13"/>
    <property type="match status" value="1"/>
</dbReference>
<dbReference type="GO" id="GO:0005634">
    <property type="term" value="C:nucleus"/>
    <property type="evidence" value="ECO:0007669"/>
    <property type="project" value="UniProtKB-SubCell"/>
</dbReference>
<feature type="compositionally biased region" description="Acidic residues" evidence="12">
    <location>
        <begin position="115"/>
        <end position="135"/>
    </location>
</feature>
<dbReference type="InterPro" id="IPR036236">
    <property type="entry name" value="Znf_C2H2_sf"/>
</dbReference>
<protein>
    <recommendedName>
        <fullName evidence="16">Protein krueppel</fullName>
    </recommendedName>
</protein>
<feature type="region of interest" description="Disordered" evidence="12">
    <location>
        <begin position="99"/>
        <end position="150"/>
    </location>
</feature>
<keyword evidence="2 11" id="KW-0479">Metal-binding</keyword>
<feature type="domain" description="C2H2-type" evidence="13">
    <location>
        <begin position="297"/>
        <end position="324"/>
    </location>
</feature>
<dbReference type="AlphaFoldDB" id="A0A1B6JXS3"/>
<feature type="region of interest" description="Disordered" evidence="12">
    <location>
        <begin position="412"/>
        <end position="447"/>
    </location>
</feature>